<proteinExistence type="predicted"/>
<dbReference type="EMBL" id="BTSY01000005">
    <property type="protein sequence ID" value="GMT27894.1"/>
    <property type="molecule type" value="Genomic_DNA"/>
</dbReference>
<evidence type="ECO:0000313" key="2">
    <source>
        <dbReference type="Proteomes" id="UP001432322"/>
    </source>
</evidence>
<evidence type="ECO:0000313" key="1">
    <source>
        <dbReference type="EMBL" id="GMT27894.1"/>
    </source>
</evidence>
<dbReference type="AlphaFoldDB" id="A0AAV5WDK4"/>
<keyword evidence="2" id="KW-1185">Reference proteome</keyword>
<organism evidence="1 2">
    <name type="scientific">Pristionchus fissidentatus</name>
    <dbReference type="NCBI Taxonomy" id="1538716"/>
    <lineage>
        <taxon>Eukaryota</taxon>
        <taxon>Metazoa</taxon>
        <taxon>Ecdysozoa</taxon>
        <taxon>Nematoda</taxon>
        <taxon>Chromadorea</taxon>
        <taxon>Rhabditida</taxon>
        <taxon>Rhabditina</taxon>
        <taxon>Diplogasteromorpha</taxon>
        <taxon>Diplogasteroidea</taxon>
        <taxon>Neodiplogasteridae</taxon>
        <taxon>Pristionchus</taxon>
    </lineage>
</organism>
<comment type="caution">
    <text evidence="1">The sequence shown here is derived from an EMBL/GenBank/DDBJ whole genome shotgun (WGS) entry which is preliminary data.</text>
</comment>
<sequence length="263" mass="30657">NRRMNEIASTFKYSIDELSFTDVGSRSDQIRIARNNALVSIDGSPLIYLSTKDMKLHYFFSTMRRLAHNTTVRMLRIEASPEYFSPEIRNFLVEIAADELVMEDPGIYANLNATAFSPLVRFLHRKRRGVISGAYMTCKRILKLYTDMLSRKFDISSLDFIGCDSNMNSVLFALHEVKFVWRKRMDGRFSQIHFTADEDGKTVLYRECPNNGSFSILHFTGLLMTEFYRNADNQSGIRLNWFEKEEEMKERKENYKIATAIKI</sequence>
<feature type="non-terminal residue" evidence="1">
    <location>
        <position position="1"/>
    </location>
</feature>
<name>A0AAV5WDK4_9BILA</name>
<protein>
    <submittedName>
        <fullName evidence="1">Uncharacterized protein</fullName>
    </submittedName>
</protein>
<dbReference type="Proteomes" id="UP001432322">
    <property type="component" value="Unassembled WGS sequence"/>
</dbReference>
<accession>A0AAV5WDK4</accession>
<reference evidence="1" key="1">
    <citation type="submission" date="2023-10" db="EMBL/GenBank/DDBJ databases">
        <title>Genome assembly of Pristionchus species.</title>
        <authorList>
            <person name="Yoshida K."/>
            <person name="Sommer R.J."/>
        </authorList>
    </citation>
    <scope>NUCLEOTIDE SEQUENCE</scope>
    <source>
        <strain evidence="1">RS5133</strain>
    </source>
</reference>
<gene>
    <name evidence="1" type="ORF">PFISCL1PPCAC_19191</name>
</gene>